<sequence>MMLLPLAVVLLAAFANAEPAINEARPHSNRPGRFLSLPIPQKCANRKYHLISTLNYYLHCAYCKI</sequence>
<dbReference type="EMBL" id="KQ976403">
    <property type="protein sequence ID" value="KYM92175.1"/>
    <property type="molecule type" value="Genomic_DNA"/>
</dbReference>
<feature type="chain" id="PRO_5008269700" evidence="1">
    <location>
        <begin position="18"/>
        <end position="65"/>
    </location>
</feature>
<evidence type="ECO:0000313" key="2">
    <source>
        <dbReference type="EMBL" id="KYM92175.1"/>
    </source>
</evidence>
<proteinExistence type="predicted"/>
<reference evidence="2 3" key="1">
    <citation type="submission" date="2015-09" db="EMBL/GenBank/DDBJ databases">
        <title>Atta colombica WGS genome.</title>
        <authorList>
            <person name="Nygaard S."/>
            <person name="Hu H."/>
            <person name="Boomsma J."/>
            <person name="Zhang G."/>
        </authorList>
    </citation>
    <scope>NUCLEOTIDE SEQUENCE [LARGE SCALE GENOMIC DNA]</scope>
    <source>
        <strain evidence="2">Treedump-2</strain>
        <tissue evidence="2">Whole body</tissue>
    </source>
</reference>
<dbReference type="STRING" id="520822.A0A195BV90"/>
<evidence type="ECO:0000313" key="3">
    <source>
        <dbReference type="Proteomes" id="UP000078540"/>
    </source>
</evidence>
<feature type="signal peptide" evidence="1">
    <location>
        <begin position="1"/>
        <end position="17"/>
    </location>
</feature>
<keyword evidence="3" id="KW-1185">Reference proteome</keyword>
<evidence type="ECO:0000256" key="1">
    <source>
        <dbReference type="SAM" id="SignalP"/>
    </source>
</evidence>
<gene>
    <name evidence="2" type="ORF">ALC53_01238</name>
</gene>
<keyword evidence="1" id="KW-0732">Signal</keyword>
<dbReference type="Proteomes" id="UP000078540">
    <property type="component" value="Unassembled WGS sequence"/>
</dbReference>
<name>A0A195BV90_9HYME</name>
<protein>
    <submittedName>
        <fullName evidence="2">Uncharacterized protein</fullName>
    </submittedName>
</protein>
<accession>A0A195BV90</accession>
<dbReference type="AlphaFoldDB" id="A0A195BV90"/>
<organism evidence="2 3">
    <name type="scientific">Atta colombica</name>
    <dbReference type="NCBI Taxonomy" id="520822"/>
    <lineage>
        <taxon>Eukaryota</taxon>
        <taxon>Metazoa</taxon>
        <taxon>Ecdysozoa</taxon>
        <taxon>Arthropoda</taxon>
        <taxon>Hexapoda</taxon>
        <taxon>Insecta</taxon>
        <taxon>Pterygota</taxon>
        <taxon>Neoptera</taxon>
        <taxon>Endopterygota</taxon>
        <taxon>Hymenoptera</taxon>
        <taxon>Apocrita</taxon>
        <taxon>Aculeata</taxon>
        <taxon>Formicoidea</taxon>
        <taxon>Formicidae</taxon>
        <taxon>Myrmicinae</taxon>
        <taxon>Atta</taxon>
    </lineage>
</organism>